<protein>
    <submittedName>
        <fullName evidence="2">DUF2889 domain-containing protein</fullName>
    </submittedName>
</protein>
<reference evidence="3" key="1">
    <citation type="journal article" date="2019" name="Int. J. Syst. Evol. Microbiol.">
        <title>The Global Catalogue of Microorganisms (GCM) 10K type strain sequencing project: providing services to taxonomists for standard genome sequencing and annotation.</title>
        <authorList>
            <consortium name="The Broad Institute Genomics Platform"/>
            <consortium name="The Broad Institute Genome Sequencing Center for Infectious Disease"/>
            <person name="Wu L."/>
            <person name="Ma J."/>
        </authorList>
    </citation>
    <scope>NUCLEOTIDE SEQUENCE [LARGE SCALE GENOMIC DNA]</scope>
    <source>
        <strain evidence="3">CGMCC 4.7177</strain>
    </source>
</reference>
<dbReference type="Proteomes" id="UP001595839">
    <property type="component" value="Unassembled WGS sequence"/>
</dbReference>
<gene>
    <name evidence="2" type="ORF">ACFPIH_28740</name>
</gene>
<dbReference type="Pfam" id="PF11136">
    <property type="entry name" value="DUF2889"/>
    <property type="match status" value="1"/>
</dbReference>
<evidence type="ECO:0000313" key="3">
    <source>
        <dbReference type="Proteomes" id="UP001595839"/>
    </source>
</evidence>
<dbReference type="RefSeq" id="WP_381178227.1">
    <property type="nucleotide sequence ID" value="NZ_JBHSFK010000020.1"/>
</dbReference>
<evidence type="ECO:0000313" key="2">
    <source>
        <dbReference type="EMBL" id="MFC4503458.1"/>
    </source>
</evidence>
<accession>A0ABV9AY43</accession>
<proteinExistence type="predicted"/>
<feature type="region of interest" description="Disordered" evidence="1">
    <location>
        <begin position="171"/>
        <end position="192"/>
    </location>
</feature>
<comment type="caution">
    <text evidence="2">The sequence shown here is derived from an EMBL/GenBank/DDBJ whole genome shotgun (WGS) entry which is preliminary data.</text>
</comment>
<sequence>MTRAEVPLHRRTVTVTAYEEDGGEISVEAELSDERPWEASPGGVVHRMALAVRVRLDDMVITAADARMREFPHTECPLIAPAFGSLVGLSVAAGYNRVVQERFRGVSGCTHLYELTRALGPATVQAAISAGAFRRAADGSGVHNPRATAGVLNSCHIWAPDGVGLRKLDAGWRPGTGPRPVPPLKTFTHPPG</sequence>
<evidence type="ECO:0000256" key="1">
    <source>
        <dbReference type="SAM" id="MobiDB-lite"/>
    </source>
</evidence>
<organism evidence="2 3">
    <name type="scientific">Streptomyces vulcanius</name>
    <dbReference type="NCBI Taxonomy" id="1441876"/>
    <lineage>
        <taxon>Bacteria</taxon>
        <taxon>Bacillati</taxon>
        <taxon>Actinomycetota</taxon>
        <taxon>Actinomycetes</taxon>
        <taxon>Kitasatosporales</taxon>
        <taxon>Streptomycetaceae</taxon>
        <taxon>Streptomyces</taxon>
    </lineage>
</organism>
<name>A0ABV9AY43_9ACTN</name>
<dbReference type="InterPro" id="IPR021312">
    <property type="entry name" value="DUF2889"/>
</dbReference>
<keyword evidence="3" id="KW-1185">Reference proteome</keyword>
<dbReference type="EMBL" id="JBHSFK010000020">
    <property type="protein sequence ID" value="MFC4503458.1"/>
    <property type="molecule type" value="Genomic_DNA"/>
</dbReference>